<evidence type="ECO:0000256" key="1">
    <source>
        <dbReference type="ARBA" id="ARBA00004155"/>
    </source>
</evidence>
<dbReference type="InterPro" id="IPR011701">
    <property type="entry name" value="MFS"/>
</dbReference>
<dbReference type="SUPFAM" id="SSF103473">
    <property type="entry name" value="MFS general substrate transporter"/>
    <property type="match status" value="1"/>
</dbReference>
<evidence type="ECO:0000256" key="26">
    <source>
        <dbReference type="SAM" id="Phobius"/>
    </source>
</evidence>
<evidence type="ECO:0000256" key="14">
    <source>
        <dbReference type="ARBA" id="ARBA00044898"/>
    </source>
</evidence>
<dbReference type="InterPro" id="IPR020846">
    <property type="entry name" value="MFS_dom"/>
</dbReference>
<evidence type="ECO:0000256" key="9">
    <source>
        <dbReference type="ARBA" id="ARBA00044878"/>
    </source>
</evidence>
<evidence type="ECO:0000256" key="12">
    <source>
        <dbReference type="ARBA" id="ARBA00044891"/>
    </source>
</evidence>
<feature type="transmembrane region" description="Helical" evidence="26">
    <location>
        <begin position="383"/>
        <end position="405"/>
    </location>
</feature>
<comment type="catalytic activity">
    <reaction evidence="14">
        <text>L-aspartyl-L-lysine(out) = L-aspartyl-L-lysine(in)</text>
        <dbReference type="Rhea" id="RHEA:79411"/>
        <dbReference type="ChEBI" id="CHEBI:229953"/>
    </reaction>
</comment>
<comment type="catalytic activity">
    <reaction evidence="8">
        <text>L-lysyl-L-alanine(out) = L-lysyl-L-alanine(in)</text>
        <dbReference type="Rhea" id="RHEA:79399"/>
        <dbReference type="ChEBI" id="CHEBI:229954"/>
    </reaction>
</comment>
<feature type="transmembrane region" description="Helical" evidence="26">
    <location>
        <begin position="122"/>
        <end position="143"/>
    </location>
</feature>
<evidence type="ECO:0000256" key="16">
    <source>
        <dbReference type="ARBA" id="ARBA00044900"/>
    </source>
</evidence>
<evidence type="ECO:0000256" key="4">
    <source>
        <dbReference type="ARBA" id="ARBA00022692"/>
    </source>
</evidence>
<comment type="catalytic activity">
    <reaction evidence="9">
        <text>L-histidyl-glycine(out) = L-histidyl-glycine(in)</text>
        <dbReference type="Rhea" id="RHEA:79395"/>
        <dbReference type="ChEBI" id="CHEBI:229957"/>
    </reaction>
</comment>
<evidence type="ECO:0000256" key="2">
    <source>
        <dbReference type="ARBA" id="ARBA00008335"/>
    </source>
</evidence>
<feature type="compositionally biased region" description="Pro residues" evidence="25">
    <location>
        <begin position="47"/>
        <end position="56"/>
    </location>
</feature>
<comment type="catalytic activity">
    <reaction evidence="17">
        <text>L-arginyl-glycine(out) = L-arginyl-glycine(in)</text>
        <dbReference type="Rhea" id="RHEA:79391"/>
        <dbReference type="ChEBI" id="CHEBI:229955"/>
    </reaction>
</comment>
<feature type="transmembrane region" description="Helical" evidence="26">
    <location>
        <begin position="412"/>
        <end position="431"/>
    </location>
</feature>
<evidence type="ECO:0000259" key="27">
    <source>
        <dbReference type="PROSITE" id="PS50850"/>
    </source>
</evidence>
<name>A0A9P5SJ55_9FUNG</name>
<evidence type="ECO:0000256" key="25">
    <source>
        <dbReference type="SAM" id="MobiDB-lite"/>
    </source>
</evidence>
<comment type="subcellular location">
    <subcellularLocation>
        <location evidence="1">Lysosome membrane</location>
        <topology evidence="1">Multi-pass membrane protein</topology>
    </subcellularLocation>
</comment>
<evidence type="ECO:0000256" key="8">
    <source>
        <dbReference type="ARBA" id="ARBA00044876"/>
    </source>
</evidence>
<dbReference type="PROSITE" id="PS50850">
    <property type="entry name" value="MFS"/>
    <property type="match status" value="1"/>
</dbReference>
<dbReference type="Proteomes" id="UP000696485">
    <property type="component" value="Unassembled WGS sequence"/>
</dbReference>
<evidence type="ECO:0000256" key="17">
    <source>
        <dbReference type="ARBA" id="ARBA00044903"/>
    </source>
</evidence>
<gene>
    <name evidence="28" type="ORF">BG006_008127</name>
</gene>
<comment type="similarity">
    <text evidence="2">Belongs to the major facilitator superfamily.</text>
</comment>
<feature type="transmembrane region" description="Helical" evidence="26">
    <location>
        <begin position="344"/>
        <end position="363"/>
    </location>
</feature>
<accession>A0A9P5SJ55</accession>
<feature type="transmembrane region" description="Helical" evidence="26">
    <location>
        <begin position="505"/>
        <end position="524"/>
    </location>
</feature>
<evidence type="ECO:0000256" key="21">
    <source>
        <dbReference type="ARBA" id="ARBA00044985"/>
    </source>
</evidence>
<keyword evidence="7" id="KW-0458">Lysosome</keyword>
<evidence type="ECO:0000313" key="28">
    <source>
        <dbReference type="EMBL" id="KAF9328734.1"/>
    </source>
</evidence>
<evidence type="ECO:0000256" key="19">
    <source>
        <dbReference type="ARBA" id="ARBA00044919"/>
    </source>
</evidence>
<sequence>MNYSANEQTSLVGPKASDTRRGYYGNQLRRPPSPTSSRDPAFVRPSSPRPFNPPQPLQQQLDRAQQRHDQAHAITSRHWVVLALACLLLFGNYYCYDIPAALNVQLEEWMGTSYEVHQYQLNLLYSAYSLPNIILPLAGGYLIDRLSASRMLILFSLCICLGQGVFAVGLSFKSITVMVLGRFIFGIGGECLEVAQAKITTDWFKSRWLGLALGLNLSSARIGTALNDNLSPAIATTTGGVLAASWTGFGVCVLSLGCGIALAHLDGPASRKQSGVRVDAKDRKQEAISSPKDNIIGRQSLNVSSDSTMTLSSEAMEEQEEIEKENEMAEDDQMLYSEIFTLQTNFWILCLCCILLYGAAVPFNHISSDFLQKKWYTNNPTRAGTVMSIPDLVSSVGSPLCGYLIDRFGHRARYIPLSALLLIWAHTQLGFTQINPVLAMLVLGLAYSLFASALWPCIPFLVEDHQLGTAYGLVTIALNLSLTVFPMAVAAILHLTDGSYQWVEGLFIALAGMGFVLSIVLNILDRRQGGHLQMAEGVHAPLLDDISGYDHDPRRFSGDSRRFSQESRRYSREGYMSDRDMGEEDGMVTTKPVGEGIITIIPHRRRHSMAGFAGHLERARLNNYAQHVQTSPELNGIPGSFPNQPTYLSERHQ</sequence>
<dbReference type="PANTHER" id="PTHR23512:SF3">
    <property type="entry name" value="MAJOR FACILITATOR SUPERFAMILY DOMAIN-CONTAINING PROTEIN 1"/>
    <property type="match status" value="1"/>
</dbReference>
<protein>
    <recommendedName>
        <fullName evidence="21">Lysosomal dipeptide transporter MFSD1</fullName>
    </recommendedName>
    <alternativeName>
        <fullName evidence="22">Major facilitator superfamily domain-containing protein 1</fullName>
    </alternativeName>
</protein>
<feature type="transmembrane region" description="Helical" evidence="26">
    <location>
        <begin position="437"/>
        <end position="458"/>
    </location>
</feature>
<comment type="subunit">
    <text evidence="24">Homodimer. Interacts with lysosomal protein GLMP (via lumenal domain); the interaction starts while both proteins are still in the endoplasmic reticulum and is required for stabilization of MFSD1 in lysosomes but has no direct effect on its targeting to lysosomes or transporter activity.</text>
</comment>
<feature type="compositionally biased region" description="Basic and acidic residues" evidence="25">
    <location>
        <begin position="553"/>
        <end position="580"/>
    </location>
</feature>
<evidence type="ECO:0000256" key="3">
    <source>
        <dbReference type="ARBA" id="ARBA00022448"/>
    </source>
</evidence>
<evidence type="ECO:0000256" key="13">
    <source>
        <dbReference type="ARBA" id="ARBA00044893"/>
    </source>
</evidence>
<organism evidence="28 29">
    <name type="scientific">Podila minutissima</name>
    <dbReference type="NCBI Taxonomy" id="64525"/>
    <lineage>
        <taxon>Eukaryota</taxon>
        <taxon>Fungi</taxon>
        <taxon>Fungi incertae sedis</taxon>
        <taxon>Mucoromycota</taxon>
        <taxon>Mortierellomycotina</taxon>
        <taxon>Mortierellomycetes</taxon>
        <taxon>Mortierellales</taxon>
        <taxon>Mortierellaceae</taxon>
        <taxon>Podila</taxon>
    </lineage>
</organism>
<dbReference type="EMBL" id="JAAAUY010000537">
    <property type="protein sequence ID" value="KAF9328734.1"/>
    <property type="molecule type" value="Genomic_DNA"/>
</dbReference>
<keyword evidence="29" id="KW-1185">Reference proteome</keyword>
<keyword evidence="6 26" id="KW-0472">Membrane</keyword>
<evidence type="ECO:0000256" key="10">
    <source>
        <dbReference type="ARBA" id="ARBA00044881"/>
    </source>
</evidence>
<reference evidence="28" key="1">
    <citation type="journal article" date="2020" name="Fungal Divers.">
        <title>Resolving the Mortierellaceae phylogeny through synthesis of multi-gene phylogenetics and phylogenomics.</title>
        <authorList>
            <person name="Vandepol N."/>
            <person name="Liber J."/>
            <person name="Desiro A."/>
            <person name="Na H."/>
            <person name="Kennedy M."/>
            <person name="Barry K."/>
            <person name="Grigoriev I.V."/>
            <person name="Miller A.N."/>
            <person name="O'Donnell K."/>
            <person name="Stajich J.E."/>
            <person name="Bonito G."/>
        </authorList>
    </citation>
    <scope>NUCLEOTIDE SEQUENCE</scope>
    <source>
        <strain evidence="28">NVP1</strain>
    </source>
</reference>
<comment type="caution">
    <text evidence="28">The sequence shown here is derived from an EMBL/GenBank/DDBJ whole genome shotgun (WGS) entry which is preliminary data.</text>
</comment>
<evidence type="ECO:0000256" key="11">
    <source>
        <dbReference type="ARBA" id="ARBA00044884"/>
    </source>
</evidence>
<dbReference type="InterPro" id="IPR036259">
    <property type="entry name" value="MFS_trans_sf"/>
</dbReference>
<feature type="transmembrane region" description="Helical" evidence="26">
    <location>
        <begin position="79"/>
        <end position="102"/>
    </location>
</feature>
<evidence type="ECO:0000256" key="22">
    <source>
        <dbReference type="ARBA" id="ARBA00045018"/>
    </source>
</evidence>
<keyword evidence="4 26" id="KW-0812">Transmembrane</keyword>
<comment type="catalytic activity">
    <reaction evidence="10">
        <text>L-alpha-aminoacyl-L-arginine(out) = L-alpha-aminoacyl-L-arginine(in)</text>
        <dbReference type="Rhea" id="RHEA:79367"/>
        <dbReference type="ChEBI" id="CHEBI:229968"/>
    </reaction>
</comment>
<dbReference type="PANTHER" id="PTHR23512">
    <property type="entry name" value="MAJOR FACILITATOR SUPERFAMILY DOMAIN-CONTAINING PROTEIN 1"/>
    <property type="match status" value="1"/>
</dbReference>
<feature type="transmembrane region" description="Helical" evidence="26">
    <location>
        <begin position="152"/>
        <end position="172"/>
    </location>
</feature>
<feature type="transmembrane region" description="Helical" evidence="26">
    <location>
        <begin position="470"/>
        <end position="493"/>
    </location>
</feature>
<comment type="catalytic activity">
    <reaction evidence="16">
        <text>L-lysyl-L-lysine(out) = L-lysyl-L-lysine(in)</text>
        <dbReference type="Rhea" id="RHEA:79403"/>
        <dbReference type="ChEBI" id="CHEBI:229956"/>
    </reaction>
</comment>
<dbReference type="Gene3D" id="1.20.1250.20">
    <property type="entry name" value="MFS general substrate transporter like domains"/>
    <property type="match status" value="2"/>
</dbReference>
<evidence type="ECO:0000256" key="15">
    <source>
        <dbReference type="ARBA" id="ARBA00044899"/>
    </source>
</evidence>
<comment type="function">
    <text evidence="23">Lysosomal dipeptide uniporter that selectively exports lysine, arginine or histidine-containing dipeptides with a net positive charge from the lysosome lumen into the cytosol. Could play a role in a specific type of protein O-glycosylation indirectly regulating macrophages migration and tissue invasion. Also essential for liver homeostasis.</text>
</comment>
<feature type="region of interest" description="Disordered" evidence="25">
    <location>
        <begin position="553"/>
        <end position="589"/>
    </location>
</feature>
<evidence type="ECO:0000256" key="18">
    <source>
        <dbReference type="ARBA" id="ARBA00044912"/>
    </source>
</evidence>
<evidence type="ECO:0000256" key="23">
    <source>
        <dbReference type="ARBA" id="ARBA00045709"/>
    </source>
</evidence>
<comment type="catalytic activity">
    <reaction evidence="18">
        <text>L-histidyl-L-alpha-amino acid(out) = L-histidyl-L-alpha-amino acid(in)</text>
        <dbReference type="Rhea" id="RHEA:79379"/>
        <dbReference type="ChEBI" id="CHEBI:229964"/>
    </reaction>
</comment>
<keyword evidence="3" id="KW-0813">Transport</keyword>
<comment type="catalytic activity">
    <reaction evidence="12">
        <text>L-lysyl-L-alpha-amino acid(out) = L-lysyl-L-alpha-amino acid(in)</text>
        <dbReference type="Rhea" id="RHEA:79387"/>
        <dbReference type="ChEBI" id="CHEBI:229965"/>
    </reaction>
</comment>
<evidence type="ECO:0000256" key="6">
    <source>
        <dbReference type="ARBA" id="ARBA00023136"/>
    </source>
</evidence>
<feature type="domain" description="Major facilitator superfamily (MFS) profile" evidence="27">
    <location>
        <begin position="81"/>
        <end position="529"/>
    </location>
</feature>
<evidence type="ECO:0000256" key="24">
    <source>
        <dbReference type="ARBA" id="ARBA00046376"/>
    </source>
</evidence>
<feature type="compositionally biased region" description="Polar residues" evidence="25">
    <location>
        <begin position="1"/>
        <end position="11"/>
    </location>
</feature>
<evidence type="ECO:0000256" key="20">
    <source>
        <dbReference type="ARBA" id="ARBA00044924"/>
    </source>
</evidence>
<evidence type="ECO:0000313" key="29">
    <source>
        <dbReference type="Proteomes" id="UP000696485"/>
    </source>
</evidence>
<dbReference type="GO" id="GO:0022857">
    <property type="term" value="F:transmembrane transporter activity"/>
    <property type="evidence" value="ECO:0007669"/>
    <property type="project" value="InterPro"/>
</dbReference>
<feature type="region of interest" description="Disordered" evidence="25">
    <location>
        <begin position="1"/>
        <end position="67"/>
    </location>
</feature>
<evidence type="ECO:0000256" key="5">
    <source>
        <dbReference type="ARBA" id="ARBA00022989"/>
    </source>
</evidence>
<comment type="catalytic activity">
    <reaction evidence="19">
        <text>L-alanyl-L-lysine(out) = L-alanyl-L-lysine(in)</text>
        <dbReference type="Rhea" id="RHEA:79415"/>
        <dbReference type="ChEBI" id="CHEBI:192470"/>
    </reaction>
</comment>
<proteinExistence type="inferred from homology"/>
<keyword evidence="5 26" id="KW-1133">Transmembrane helix</keyword>
<comment type="catalytic activity">
    <reaction evidence="20">
        <text>L-lysyl-glycine(out) = L-lysyl-glycine(in)</text>
        <dbReference type="Rhea" id="RHEA:79407"/>
        <dbReference type="ChEBI" id="CHEBI:191202"/>
    </reaction>
</comment>
<dbReference type="Pfam" id="PF07690">
    <property type="entry name" value="MFS_1"/>
    <property type="match status" value="2"/>
</dbReference>
<feature type="region of interest" description="Disordered" evidence="25">
    <location>
        <begin position="630"/>
        <end position="653"/>
    </location>
</feature>
<feature type="transmembrane region" description="Helical" evidence="26">
    <location>
        <begin position="246"/>
        <end position="265"/>
    </location>
</feature>
<dbReference type="InterPro" id="IPR052187">
    <property type="entry name" value="MFSD1"/>
</dbReference>
<comment type="catalytic activity">
    <reaction evidence="15">
        <text>L-arginyl-L-alpha-amino acid(out) = L-arginyl-L-alpha-amino acid(in)</text>
        <dbReference type="Rhea" id="RHEA:79371"/>
        <dbReference type="ChEBI" id="CHEBI:84315"/>
    </reaction>
</comment>
<evidence type="ECO:0000256" key="7">
    <source>
        <dbReference type="ARBA" id="ARBA00023228"/>
    </source>
</evidence>
<comment type="catalytic activity">
    <reaction evidence="11">
        <text>L-alpha-aminoacyl-L-histidine(out) = L-alpha-aminoacyl-L-histidine(in)</text>
        <dbReference type="Rhea" id="RHEA:79375"/>
        <dbReference type="ChEBI" id="CHEBI:229967"/>
    </reaction>
</comment>
<comment type="catalytic activity">
    <reaction evidence="13">
        <text>L-alpha-aminoacyl-L-lysine(out) = L-alpha-aminoacyl-L-lysine(in)</text>
        <dbReference type="Rhea" id="RHEA:79383"/>
        <dbReference type="ChEBI" id="CHEBI:229966"/>
    </reaction>
</comment>
<dbReference type="AlphaFoldDB" id="A0A9P5SJ55"/>